<feature type="domain" description="Acyltransferase 3" evidence="2">
    <location>
        <begin position="17"/>
        <end position="336"/>
    </location>
</feature>
<dbReference type="GO" id="GO:0016747">
    <property type="term" value="F:acyltransferase activity, transferring groups other than amino-acyl groups"/>
    <property type="evidence" value="ECO:0007669"/>
    <property type="project" value="InterPro"/>
</dbReference>
<sequence length="655" mass="74301">MTPPKHPHLAHPKYRPDIDGLRAIAILAVVIFHAFPGKMPGGFIGVDIFFVISGFLISTIIFSSLERNRFSLVEFYARRVRRIFPALILVLVSSLAFSWFVLFPDEYKQLGKHTAASSGFIQNLILWKESGYFDNSAETKPLLHLWSLAIEEQFYIFWPLLLAYVWKRHWSFLRITAVIAVLSFATNIYLVHRSPTSAFFLPLSRFWELMVGGVLAYVALHRPQLIERHKNTQSLLGFALILSGLLLLNKGRDFPGWWALLPTIGAFLIISAGPTTWLNEKLLTNKLMVWIGLISYPLYLWHWPILSYLRITNGDISAFEGLLALAVALSLAWLSYLLVEKPFRHGRDTRGKTIALLVVMLCVWTFGAGLYKQGGAPQRSLDNKGDYLSYFENSPPKQKYFATMEIPIKYRFDCDFYDIDKYRAGKSTQTPRVAVASSCYTRNSKYAHSVLIWGDSHAQQLYFGLEKNLPFDWQILMATSSGCAPHPSIAATSTTNYCEQSNWFAIKTISEVKPDVVIVAQAGGHSLASMEQIIKKLKNIGVNRIIFTGPVPHWKPDLPKVIARNLWINTPQRTWVGVDREFFALNDSLKANKFQKIRGVKFIDLMDFFCNKEGCLTYIGIDRKLGITTWDYGHLTPAASDLLAKSLLTNEVISP</sequence>
<gene>
    <name evidence="4" type="ORF">OYT1_ch2113</name>
</gene>
<dbReference type="InterPro" id="IPR043968">
    <property type="entry name" value="SGNH"/>
</dbReference>
<protein>
    <submittedName>
        <fullName evidence="4">O-acetyltransferase OatA</fullName>
    </submittedName>
</protein>
<dbReference type="RefSeq" id="WP_197714081.1">
    <property type="nucleotide sequence ID" value="NZ_AP018738.1"/>
</dbReference>
<feature type="transmembrane region" description="Helical" evidence="1">
    <location>
        <begin position="172"/>
        <end position="192"/>
    </location>
</feature>
<dbReference type="PANTHER" id="PTHR23028">
    <property type="entry name" value="ACETYLTRANSFERASE"/>
    <property type="match status" value="1"/>
</dbReference>
<dbReference type="GO" id="GO:0016020">
    <property type="term" value="C:membrane"/>
    <property type="evidence" value="ECO:0007669"/>
    <property type="project" value="TreeGrafter"/>
</dbReference>
<organism evidence="4 5">
    <name type="scientific">Ferriphaselus amnicola</name>
    <dbReference type="NCBI Taxonomy" id="1188319"/>
    <lineage>
        <taxon>Bacteria</taxon>
        <taxon>Pseudomonadati</taxon>
        <taxon>Pseudomonadota</taxon>
        <taxon>Betaproteobacteria</taxon>
        <taxon>Nitrosomonadales</taxon>
        <taxon>Gallionellaceae</taxon>
        <taxon>Ferriphaselus</taxon>
    </lineage>
</organism>
<dbReference type="PANTHER" id="PTHR23028:SF53">
    <property type="entry name" value="ACYL_TRANSF_3 DOMAIN-CONTAINING PROTEIN"/>
    <property type="match status" value="1"/>
</dbReference>
<evidence type="ECO:0000259" key="3">
    <source>
        <dbReference type="Pfam" id="PF19040"/>
    </source>
</evidence>
<dbReference type="KEGG" id="fam:OYT1_ch2113"/>
<evidence type="ECO:0000256" key="1">
    <source>
        <dbReference type="SAM" id="Phobius"/>
    </source>
</evidence>
<feature type="transmembrane region" description="Helical" evidence="1">
    <location>
        <begin position="287"/>
        <end position="306"/>
    </location>
</feature>
<feature type="transmembrane region" description="Helical" evidence="1">
    <location>
        <begin position="198"/>
        <end position="220"/>
    </location>
</feature>
<keyword evidence="1" id="KW-0812">Transmembrane</keyword>
<evidence type="ECO:0000313" key="5">
    <source>
        <dbReference type="Proteomes" id="UP000033070"/>
    </source>
</evidence>
<feature type="transmembrane region" description="Helical" evidence="1">
    <location>
        <begin position="255"/>
        <end position="275"/>
    </location>
</feature>
<feature type="transmembrane region" description="Helical" evidence="1">
    <location>
        <begin position="42"/>
        <end position="62"/>
    </location>
</feature>
<evidence type="ECO:0000259" key="2">
    <source>
        <dbReference type="Pfam" id="PF01757"/>
    </source>
</evidence>
<dbReference type="Pfam" id="PF01757">
    <property type="entry name" value="Acyl_transf_3"/>
    <property type="match status" value="1"/>
</dbReference>
<dbReference type="STRING" id="1188319.OYT1_01104"/>
<dbReference type="Pfam" id="PF19040">
    <property type="entry name" value="SGNH"/>
    <property type="match status" value="1"/>
</dbReference>
<dbReference type="AlphaFoldDB" id="A0A2Z6GDL1"/>
<dbReference type="InterPro" id="IPR002656">
    <property type="entry name" value="Acyl_transf_3_dom"/>
</dbReference>
<dbReference type="GO" id="GO:0009103">
    <property type="term" value="P:lipopolysaccharide biosynthetic process"/>
    <property type="evidence" value="ECO:0007669"/>
    <property type="project" value="TreeGrafter"/>
</dbReference>
<dbReference type="SUPFAM" id="SSF52266">
    <property type="entry name" value="SGNH hydrolase"/>
    <property type="match status" value="1"/>
</dbReference>
<feature type="domain" description="SGNH" evidence="3">
    <location>
        <begin position="439"/>
        <end position="646"/>
    </location>
</feature>
<accession>A0A2Z6GDL1</accession>
<feature type="transmembrane region" description="Helical" evidence="1">
    <location>
        <begin position="20"/>
        <end position="36"/>
    </location>
</feature>
<keyword evidence="4" id="KW-0808">Transferase</keyword>
<name>A0A2Z6GDL1_9PROT</name>
<dbReference type="Proteomes" id="UP000033070">
    <property type="component" value="Chromosome"/>
</dbReference>
<feature type="transmembrane region" description="Helical" evidence="1">
    <location>
        <begin position="232"/>
        <end position="249"/>
    </location>
</feature>
<evidence type="ECO:0000313" key="4">
    <source>
        <dbReference type="EMBL" id="BBE51638.1"/>
    </source>
</evidence>
<keyword evidence="5" id="KW-1185">Reference proteome</keyword>
<feature type="transmembrane region" description="Helical" evidence="1">
    <location>
        <begin position="318"/>
        <end position="339"/>
    </location>
</feature>
<keyword evidence="1" id="KW-1133">Transmembrane helix</keyword>
<feature type="transmembrane region" description="Helical" evidence="1">
    <location>
        <begin position="351"/>
        <end position="371"/>
    </location>
</feature>
<dbReference type="EMBL" id="AP018738">
    <property type="protein sequence ID" value="BBE51638.1"/>
    <property type="molecule type" value="Genomic_DNA"/>
</dbReference>
<feature type="transmembrane region" description="Helical" evidence="1">
    <location>
        <begin position="83"/>
        <end position="102"/>
    </location>
</feature>
<proteinExistence type="predicted"/>
<reference evidence="4 5" key="1">
    <citation type="submission" date="2018-06" db="EMBL/GenBank/DDBJ databases">
        <title>OYT1 Genome Sequencing.</title>
        <authorList>
            <person name="Kato S."/>
            <person name="Itoh T."/>
            <person name="Ohkuma M."/>
        </authorList>
    </citation>
    <scope>NUCLEOTIDE SEQUENCE [LARGE SCALE GENOMIC DNA]</scope>
    <source>
        <strain evidence="4 5">OYT1</strain>
    </source>
</reference>
<dbReference type="InterPro" id="IPR050879">
    <property type="entry name" value="Acyltransferase_3"/>
</dbReference>
<keyword evidence="1" id="KW-0472">Membrane</keyword>